<dbReference type="Pfam" id="PF00188">
    <property type="entry name" value="CAP"/>
    <property type="match status" value="1"/>
</dbReference>
<evidence type="ECO:0000313" key="5">
    <source>
        <dbReference type="Proteomes" id="UP001058003"/>
    </source>
</evidence>
<dbReference type="InterPro" id="IPR035940">
    <property type="entry name" value="CAP_sf"/>
</dbReference>
<feature type="domain" description="SCP" evidence="3">
    <location>
        <begin position="103"/>
        <end position="213"/>
    </location>
</feature>
<evidence type="ECO:0000256" key="1">
    <source>
        <dbReference type="SAM" id="MobiDB-lite"/>
    </source>
</evidence>
<sequence length="218" mass="22178">MTAPQPGLVARLGGPTGVAAIATAVLILFGIGAVIVPALFDGADRPSAAAAAAEPAPAGAPAGAEPTETASSAAPPSAAATSARPTPTVTASFNAGYEDRVVQLVNSERRKARCEALRMHPQLRAAARSHSADMLAHDFTRSEGSDGSSPEDRAGKAGYRGFAGELVAKGGDAGDVVKSWLRDKSDREILLDCATRSIGVGAAMRGRTPYWTVDTGRA</sequence>
<evidence type="ECO:0000256" key="2">
    <source>
        <dbReference type="SAM" id="Phobius"/>
    </source>
</evidence>
<organism evidence="4 5">
    <name type="scientific">Dactylosporangium aurantiacum</name>
    <dbReference type="NCBI Taxonomy" id="35754"/>
    <lineage>
        <taxon>Bacteria</taxon>
        <taxon>Bacillati</taxon>
        <taxon>Actinomycetota</taxon>
        <taxon>Actinomycetes</taxon>
        <taxon>Micromonosporales</taxon>
        <taxon>Micromonosporaceae</taxon>
        <taxon>Dactylosporangium</taxon>
    </lineage>
</organism>
<keyword evidence="2" id="KW-0472">Membrane</keyword>
<dbReference type="CDD" id="cd05379">
    <property type="entry name" value="CAP_bacterial"/>
    <property type="match status" value="1"/>
</dbReference>
<dbReference type="InterPro" id="IPR014044">
    <property type="entry name" value="CAP_dom"/>
</dbReference>
<keyword evidence="2" id="KW-1133">Transmembrane helix</keyword>
<protein>
    <submittedName>
        <fullName evidence="4">CAP domain-containing protein</fullName>
    </submittedName>
</protein>
<feature type="transmembrane region" description="Helical" evidence="2">
    <location>
        <begin position="20"/>
        <end position="40"/>
    </location>
</feature>
<dbReference type="AlphaFoldDB" id="A0A9Q9MIM8"/>
<evidence type="ECO:0000259" key="3">
    <source>
        <dbReference type="Pfam" id="PF00188"/>
    </source>
</evidence>
<dbReference type="SUPFAM" id="SSF55797">
    <property type="entry name" value="PR-1-like"/>
    <property type="match status" value="1"/>
</dbReference>
<dbReference type="PANTHER" id="PTHR31157:SF1">
    <property type="entry name" value="SCP DOMAIN-CONTAINING PROTEIN"/>
    <property type="match status" value="1"/>
</dbReference>
<proteinExistence type="predicted"/>
<dbReference type="Gene3D" id="3.40.33.10">
    <property type="entry name" value="CAP"/>
    <property type="match status" value="1"/>
</dbReference>
<name>A0A9Q9MIM8_9ACTN</name>
<feature type="region of interest" description="Disordered" evidence="1">
    <location>
        <begin position="51"/>
        <end position="91"/>
    </location>
</feature>
<accession>A0A9Q9MIM8</accession>
<keyword evidence="2" id="KW-0812">Transmembrane</keyword>
<dbReference type="PANTHER" id="PTHR31157">
    <property type="entry name" value="SCP DOMAIN-CONTAINING PROTEIN"/>
    <property type="match status" value="1"/>
</dbReference>
<dbReference type="Proteomes" id="UP001058003">
    <property type="component" value="Chromosome"/>
</dbReference>
<keyword evidence="5" id="KW-1185">Reference proteome</keyword>
<gene>
    <name evidence="4" type="ORF">Daura_07630</name>
</gene>
<reference evidence="4" key="1">
    <citation type="submission" date="2021-04" db="EMBL/GenBank/DDBJ databases">
        <title>Dactylosporangium aurantiacum NRRL B-8018 full assembly.</title>
        <authorList>
            <person name="Hartkoorn R.C."/>
            <person name="Beaudoing E."/>
            <person name="Hot D."/>
        </authorList>
    </citation>
    <scope>NUCLEOTIDE SEQUENCE</scope>
    <source>
        <strain evidence="4">NRRL B-8018</strain>
    </source>
</reference>
<dbReference type="KEGG" id="daur:Daura_07630"/>
<dbReference type="EMBL" id="CP073767">
    <property type="protein sequence ID" value="UWZ56050.1"/>
    <property type="molecule type" value="Genomic_DNA"/>
</dbReference>
<dbReference type="RefSeq" id="WP_081970435.1">
    <property type="nucleotide sequence ID" value="NZ_CP073767.1"/>
</dbReference>
<evidence type="ECO:0000313" key="4">
    <source>
        <dbReference type="EMBL" id="UWZ56050.1"/>
    </source>
</evidence>